<feature type="domain" description="Methyltransferase type 11" evidence="1">
    <location>
        <begin position="171"/>
        <end position="220"/>
    </location>
</feature>
<comment type="caution">
    <text evidence="2">The sequence shown here is derived from an EMBL/GenBank/DDBJ whole genome shotgun (WGS) entry which is preliminary data.</text>
</comment>
<gene>
    <name evidence="2" type="ORF">PL8927_610009</name>
</gene>
<dbReference type="InterPro" id="IPR013216">
    <property type="entry name" value="Methyltransf_11"/>
</dbReference>
<protein>
    <recommendedName>
        <fullName evidence="1">Methyltransferase type 11 domain-containing protein</fullName>
    </recommendedName>
</protein>
<dbReference type="RefSeq" id="WP_083622019.1">
    <property type="nucleotide sequence ID" value="NZ_LR734870.1"/>
</dbReference>
<proteinExistence type="predicted"/>
<dbReference type="Proteomes" id="UP000184550">
    <property type="component" value="Unassembled WGS sequence"/>
</dbReference>
<dbReference type="EMBL" id="CZCU02000137">
    <property type="protein sequence ID" value="VXD18750.1"/>
    <property type="molecule type" value="Genomic_DNA"/>
</dbReference>
<dbReference type="OrthoDB" id="421066at2"/>
<keyword evidence="3" id="KW-1185">Reference proteome</keyword>
<dbReference type="Gene3D" id="3.40.50.150">
    <property type="entry name" value="Vaccinia Virus protein VP39"/>
    <property type="match status" value="1"/>
</dbReference>
<evidence type="ECO:0000313" key="3">
    <source>
        <dbReference type="Proteomes" id="UP000184550"/>
    </source>
</evidence>
<name>A0A7Z9DYT3_9CYAN</name>
<dbReference type="AlphaFoldDB" id="A0A7Z9DYT3"/>
<organism evidence="2 3">
    <name type="scientific">Planktothrix serta PCC 8927</name>
    <dbReference type="NCBI Taxonomy" id="671068"/>
    <lineage>
        <taxon>Bacteria</taxon>
        <taxon>Bacillati</taxon>
        <taxon>Cyanobacteriota</taxon>
        <taxon>Cyanophyceae</taxon>
        <taxon>Oscillatoriophycideae</taxon>
        <taxon>Oscillatoriales</taxon>
        <taxon>Microcoleaceae</taxon>
        <taxon>Planktothrix</taxon>
    </lineage>
</organism>
<reference evidence="2" key="1">
    <citation type="submission" date="2019-10" db="EMBL/GenBank/DDBJ databases">
        <authorList>
            <consortium name="Genoscope - CEA"/>
            <person name="William W."/>
        </authorList>
    </citation>
    <scope>NUCLEOTIDE SEQUENCE [LARGE SCALE GENOMIC DNA]</scope>
    <source>
        <strain evidence="2">BBR_PRJEB10992</strain>
    </source>
</reference>
<evidence type="ECO:0000259" key="1">
    <source>
        <dbReference type="Pfam" id="PF08241"/>
    </source>
</evidence>
<dbReference type="InterPro" id="IPR029063">
    <property type="entry name" value="SAM-dependent_MTases_sf"/>
</dbReference>
<sequence length="323" mass="36502">MIAEDDKIIVAIDESWSNDYSITIRGWLISKKGALEKVEISVGGNRVPITAWYPRPDVTAIYPQYQTRNCGFVVHLPRLSQHQVTFNTHSQGETYQKTLVFDGSLPLPPIDYIDAGSLFNDFINLVNQNHLNVLEIGSRIVSPGSASKRPLFPDSKSYTGFDYYPDSNTDVVGDAHKLSQYFGNQKFDAIFSISVFEHLAMPWIVAREISKIIEVGGIIYHSSHFAWPSHEKPWDFWRFSDEGLRVLFSPALGFEIIKSGLFAPLRLHLDQVNSPQELLATQPGFGGVAILAKKVGEVNYDKFRWDVTLDDVLESESYYPKPQ</sequence>
<evidence type="ECO:0000313" key="2">
    <source>
        <dbReference type="EMBL" id="VXD18750.1"/>
    </source>
</evidence>
<accession>A0A7Z9DYT3</accession>
<dbReference type="GO" id="GO:0008757">
    <property type="term" value="F:S-adenosylmethionine-dependent methyltransferase activity"/>
    <property type="evidence" value="ECO:0007669"/>
    <property type="project" value="InterPro"/>
</dbReference>
<dbReference type="SUPFAM" id="SSF53335">
    <property type="entry name" value="S-adenosyl-L-methionine-dependent methyltransferases"/>
    <property type="match status" value="1"/>
</dbReference>
<dbReference type="Pfam" id="PF08241">
    <property type="entry name" value="Methyltransf_11"/>
    <property type="match status" value="1"/>
</dbReference>